<dbReference type="EMBL" id="JAOH01000002">
    <property type="protein sequence ID" value="EUA60880.1"/>
    <property type="molecule type" value="Genomic_DNA"/>
</dbReference>
<gene>
    <name evidence="2" type="ORF">I542_1016</name>
</gene>
<dbReference type="Proteomes" id="UP000021210">
    <property type="component" value="Unassembled WGS sequence"/>
</dbReference>
<feature type="region of interest" description="Disordered" evidence="1">
    <location>
        <begin position="1"/>
        <end position="34"/>
    </location>
</feature>
<sequence>MHGAAQNPVSTSGRSHRPRSRRRFHGWQAGSARRRSLICRCRASPCGGTVDRYVRYS</sequence>
<reference evidence="2 3" key="1">
    <citation type="submission" date="2013-12" db="EMBL/GenBank/DDBJ databases">
        <authorList>
            <person name="Zelazny A."/>
            <person name="Olivier K."/>
            <person name="Holland S."/>
            <person name="Lenaerts A."/>
            <person name="Ordway D."/>
            <person name="DeGroote M.A."/>
            <person name="Parker T."/>
            <person name="Sizemore C."/>
            <person name="Tallon L.J."/>
            <person name="Sadzewicz L.K."/>
            <person name="Sengamalay N."/>
            <person name="Fraser C.M."/>
            <person name="Hine E."/>
            <person name="Shefchek K.A."/>
            <person name="Das S.P."/>
            <person name="Tettelin H."/>
        </authorList>
    </citation>
    <scope>NUCLEOTIDE SEQUENCE [LARGE SCALE GENOMIC DNA]</scope>
    <source>
        <strain evidence="2 3">1948</strain>
    </source>
</reference>
<feature type="compositionally biased region" description="Basic residues" evidence="1">
    <location>
        <begin position="14"/>
        <end position="25"/>
    </location>
</feature>
<accession>A0A829QED9</accession>
<organism evidence="2 3">
    <name type="scientific">Mycobacteroides abscessus 1948</name>
    <dbReference type="NCBI Taxonomy" id="1299323"/>
    <lineage>
        <taxon>Bacteria</taxon>
        <taxon>Bacillati</taxon>
        <taxon>Actinomycetota</taxon>
        <taxon>Actinomycetes</taxon>
        <taxon>Mycobacteriales</taxon>
        <taxon>Mycobacteriaceae</taxon>
        <taxon>Mycobacteroides</taxon>
        <taxon>Mycobacteroides abscessus</taxon>
    </lineage>
</organism>
<protein>
    <submittedName>
        <fullName evidence="2">Putative esterase domain protein</fullName>
    </submittedName>
</protein>
<comment type="caution">
    <text evidence="2">The sequence shown here is derived from an EMBL/GenBank/DDBJ whole genome shotgun (WGS) entry which is preliminary data.</text>
</comment>
<dbReference type="AlphaFoldDB" id="A0A829QED9"/>
<evidence type="ECO:0000313" key="3">
    <source>
        <dbReference type="Proteomes" id="UP000021210"/>
    </source>
</evidence>
<name>A0A829QED9_9MYCO</name>
<evidence type="ECO:0000313" key="2">
    <source>
        <dbReference type="EMBL" id="EUA60880.1"/>
    </source>
</evidence>
<proteinExistence type="predicted"/>
<evidence type="ECO:0000256" key="1">
    <source>
        <dbReference type="SAM" id="MobiDB-lite"/>
    </source>
</evidence>